<evidence type="ECO:0000256" key="2">
    <source>
        <dbReference type="ARBA" id="ARBA00022737"/>
    </source>
</evidence>
<dbReference type="InterPro" id="IPR001680">
    <property type="entry name" value="WD40_rpt"/>
</dbReference>
<dbReference type="SUPFAM" id="SSF50978">
    <property type="entry name" value="WD40 repeat-like"/>
    <property type="match status" value="1"/>
</dbReference>
<reference evidence="7 8" key="1">
    <citation type="journal article" date="2019" name="Sci. Rep.">
        <title>Nanopore sequencing improves the draft genome of the human pathogenic amoeba Naegleria fowleri.</title>
        <authorList>
            <person name="Liechti N."/>
            <person name="Schurch N."/>
            <person name="Bruggmann R."/>
            <person name="Wittwer M."/>
        </authorList>
    </citation>
    <scope>NUCLEOTIDE SEQUENCE [LARGE SCALE GENOMIC DNA]</scope>
    <source>
        <strain evidence="7 8">ATCC 30894</strain>
    </source>
</reference>
<accession>A0A6A5BHS1</accession>
<dbReference type="InterPro" id="IPR020472">
    <property type="entry name" value="WD40_PAC1"/>
</dbReference>
<comment type="caution">
    <text evidence="7">The sequence shown here is derived from an EMBL/GenBank/DDBJ whole genome shotgun (WGS) entry which is preliminary data.</text>
</comment>
<feature type="repeat" description="WD" evidence="3">
    <location>
        <begin position="296"/>
        <end position="335"/>
    </location>
</feature>
<feature type="repeat" description="WD" evidence="3">
    <location>
        <begin position="413"/>
        <end position="454"/>
    </location>
</feature>
<keyword evidence="1 3" id="KW-0853">WD repeat</keyword>
<evidence type="ECO:0000256" key="4">
    <source>
        <dbReference type="SAM" id="Coils"/>
    </source>
</evidence>
<dbReference type="OMA" id="LNEPICY"/>
<dbReference type="GeneID" id="68111584"/>
<name>A0A6A5BHS1_NAEFO</name>
<dbReference type="GO" id="GO:0046540">
    <property type="term" value="C:U4/U6 x U5 tri-snRNP complex"/>
    <property type="evidence" value="ECO:0007669"/>
    <property type="project" value="TreeGrafter"/>
</dbReference>
<feature type="repeat" description="WD" evidence="3">
    <location>
        <begin position="371"/>
        <end position="412"/>
    </location>
</feature>
<dbReference type="PANTHER" id="PTHR19846:SF0">
    <property type="entry name" value="PRE-MRNA PROCESSING FACTOR 4"/>
    <property type="match status" value="1"/>
</dbReference>
<evidence type="ECO:0000256" key="1">
    <source>
        <dbReference type="ARBA" id="ARBA00022574"/>
    </source>
</evidence>
<keyword evidence="8" id="KW-1185">Reference proteome</keyword>
<dbReference type="Pfam" id="PF00400">
    <property type="entry name" value="WD40"/>
    <property type="match status" value="5"/>
</dbReference>
<keyword evidence="4" id="KW-0175">Coiled coil</keyword>
<dbReference type="GO" id="GO:0030621">
    <property type="term" value="F:U4 snRNA binding"/>
    <property type="evidence" value="ECO:0007669"/>
    <property type="project" value="TreeGrafter"/>
</dbReference>
<dbReference type="RefSeq" id="XP_044561180.1">
    <property type="nucleotide sequence ID" value="XM_044707772.1"/>
</dbReference>
<dbReference type="PRINTS" id="PR00320">
    <property type="entry name" value="GPROTEINBRPT"/>
</dbReference>
<dbReference type="InterPro" id="IPR036322">
    <property type="entry name" value="WD40_repeat_dom_sf"/>
</dbReference>
<dbReference type="GO" id="GO:0017070">
    <property type="term" value="F:U6 snRNA binding"/>
    <property type="evidence" value="ECO:0007669"/>
    <property type="project" value="TreeGrafter"/>
</dbReference>
<feature type="region of interest" description="Disordered" evidence="5">
    <location>
        <begin position="265"/>
        <end position="285"/>
    </location>
</feature>
<dbReference type="PROSITE" id="PS50082">
    <property type="entry name" value="WD_REPEATS_2"/>
    <property type="match status" value="5"/>
</dbReference>
<organism evidence="7 8">
    <name type="scientific">Naegleria fowleri</name>
    <name type="common">Brain eating amoeba</name>
    <dbReference type="NCBI Taxonomy" id="5763"/>
    <lineage>
        <taxon>Eukaryota</taxon>
        <taxon>Discoba</taxon>
        <taxon>Heterolobosea</taxon>
        <taxon>Tetramitia</taxon>
        <taxon>Eutetramitia</taxon>
        <taxon>Vahlkampfiidae</taxon>
        <taxon>Naegleria</taxon>
    </lineage>
</organism>
<dbReference type="SMART" id="SM00500">
    <property type="entry name" value="SFM"/>
    <property type="match status" value="1"/>
</dbReference>
<dbReference type="SMART" id="SM00320">
    <property type="entry name" value="WD40"/>
    <property type="match status" value="6"/>
</dbReference>
<dbReference type="InterPro" id="IPR015943">
    <property type="entry name" value="WD40/YVTN_repeat-like_dom_sf"/>
</dbReference>
<proteinExistence type="predicted"/>
<protein>
    <recommendedName>
        <fullName evidence="6">Pre-mRNA processing factor 4 (PRP4)-like domain-containing protein</fullName>
    </recommendedName>
</protein>
<evidence type="ECO:0000313" key="7">
    <source>
        <dbReference type="EMBL" id="KAF0976467.1"/>
    </source>
</evidence>
<dbReference type="Gene3D" id="4.10.280.110">
    <property type="entry name" value="Pre-mRNA processing factor 4 domain"/>
    <property type="match status" value="1"/>
</dbReference>
<dbReference type="OrthoDB" id="540662at2759"/>
<dbReference type="VEuPathDB" id="AmoebaDB:NF0031510"/>
<feature type="domain" description="Pre-mRNA processing factor 4 (PRP4)-like" evidence="6">
    <location>
        <begin position="33"/>
        <end position="82"/>
    </location>
</feature>
<dbReference type="Pfam" id="PF08799">
    <property type="entry name" value="PRP4"/>
    <property type="match status" value="1"/>
</dbReference>
<sequence length="617" mass="71079">MLAPSQHQFLPDEQRVQLILLSPNFNTEFKIPTLDRDVRIKLREMGEPMTLFGEGPPERRERLKRLVVIQRLREEEQQQQQKEEQRNLYEDYTDHGSELMADLQRELMAKGRQDLISTLAKNQQEEQEEMVDEMEEKEDITQQYFTFEASNTNLASVRESIAMYSLQSAQQRLETIREFVDVVKKDKMGQHTSKPGIAAQLVDRKNRLMENVQKRLSMVSSVIGDSRPISQIKILGHDFGKCITGSWSGTMKMWQVANPCFKEEEPMTDETDEKESEMPLQDEDESYSCSLIRTYANAHDERITCLQVRNEFVLSTSADRIIKLWNMEDESEKPTQLFNVVESDSSSNDMSDHNATASEEPALKREILKAGDIHTAVINRLSIHPNGQQFISTSSDHTWCMWDLSTYQPLYIQEGHYCPVYAVDHHPDGGILCTTDFNGVVKLWDLRTGLLVCNLLHHVKDVLNCSFNPYNGVNLVTGGLDGLIDVWDLRYAKHSLNSGAKQTDPNSDHFRQEPYYSIPASYKLMNTIMYEPSCGRFIISSGFDGMIRFWDTVSFKPATQFSIGERILCMDVTQYPNSCFVPKHEDTHEFGNWSEHLMIVCGGLDKKWRKLTSFCKR</sequence>
<evidence type="ECO:0000256" key="3">
    <source>
        <dbReference type="PROSITE-ProRule" id="PRU00221"/>
    </source>
</evidence>
<feature type="coiled-coil region" evidence="4">
    <location>
        <begin position="66"/>
        <end position="143"/>
    </location>
</feature>
<dbReference type="Proteomes" id="UP000444721">
    <property type="component" value="Unassembled WGS sequence"/>
</dbReference>
<dbReference type="InterPro" id="IPR019775">
    <property type="entry name" value="WD40_repeat_CS"/>
</dbReference>
<dbReference type="PROSITE" id="PS50294">
    <property type="entry name" value="WD_REPEATS_REGION"/>
    <property type="match status" value="2"/>
</dbReference>
<evidence type="ECO:0000259" key="6">
    <source>
        <dbReference type="SMART" id="SM00500"/>
    </source>
</evidence>
<dbReference type="InterPro" id="IPR014906">
    <property type="entry name" value="PRP4-like"/>
</dbReference>
<dbReference type="GO" id="GO:0000398">
    <property type="term" value="P:mRNA splicing, via spliceosome"/>
    <property type="evidence" value="ECO:0007669"/>
    <property type="project" value="TreeGrafter"/>
</dbReference>
<feature type="repeat" description="WD" evidence="3">
    <location>
        <begin position="455"/>
        <end position="497"/>
    </location>
</feature>
<evidence type="ECO:0000256" key="5">
    <source>
        <dbReference type="SAM" id="MobiDB-lite"/>
    </source>
</evidence>
<dbReference type="PROSITE" id="PS00678">
    <property type="entry name" value="WD_REPEATS_1"/>
    <property type="match status" value="2"/>
</dbReference>
<dbReference type="AlphaFoldDB" id="A0A6A5BHS1"/>
<gene>
    <name evidence="7" type="ORF">FDP41_004366</name>
</gene>
<dbReference type="VEuPathDB" id="AmoebaDB:FDP41_004366"/>
<keyword evidence="2" id="KW-0677">Repeat</keyword>
<feature type="repeat" description="WD" evidence="3">
    <location>
        <begin position="518"/>
        <end position="551"/>
    </location>
</feature>
<evidence type="ECO:0000313" key="8">
    <source>
        <dbReference type="Proteomes" id="UP000444721"/>
    </source>
</evidence>
<dbReference type="VEuPathDB" id="AmoebaDB:NfTy_084050"/>
<dbReference type="SUPFAM" id="SSF158230">
    <property type="entry name" value="PRP4-like"/>
    <property type="match status" value="1"/>
</dbReference>
<dbReference type="EMBL" id="VFQX01000037">
    <property type="protein sequence ID" value="KAF0976467.1"/>
    <property type="molecule type" value="Genomic_DNA"/>
</dbReference>
<dbReference type="InterPro" id="IPR036285">
    <property type="entry name" value="PRP4-like_sf"/>
</dbReference>
<dbReference type="PANTHER" id="PTHR19846">
    <property type="entry name" value="WD40 REPEAT PROTEIN"/>
    <property type="match status" value="1"/>
</dbReference>
<dbReference type="Gene3D" id="2.130.10.10">
    <property type="entry name" value="YVTN repeat-like/Quinoprotein amine dehydrogenase"/>
    <property type="match status" value="2"/>
</dbReference>
<feature type="compositionally biased region" description="Acidic residues" evidence="5">
    <location>
        <begin position="266"/>
        <end position="285"/>
    </location>
</feature>